<name>A0AAE1UUS1_9SOLA</name>
<dbReference type="Proteomes" id="UP001291623">
    <property type="component" value="Unassembled WGS sequence"/>
</dbReference>
<evidence type="ECO:0000313" key="3">
    <source>
        <dbReference type="Proteomes" id="UP001291623"/>
    </source>
</evidence>
<keyword evidence="3" id="KW-1185">Reference proteome</keyword>
<evidence type="ECO:0000313" key="2">
    <source>
        <dbReference type="EMBL" id="KAK4344032.1"/>
    </source>
</evidence>
<reference evidence="2" key="1">
    <citation type="submission" date="2023-12" db="EMBL/GenBank/DDBJ databases">
        <title>Genome assembly of Anisodus tanguticus.</title>
        <authorList>
            <person name="Wang Y.-J."/>
        </authorList>
    </citation>
    <scope>NUCLEOTIDE SEQUENCE</scope>
    <source>
        <strain evidence="2">KB-2021</strain>
        <tissue evidence="2">Leaf</tissue>
    </source>
</reference>
<protein>
    <recommendedName>
        <fullName evidence="1">Ycf2 N-terminal domain-containing protein</fullName>
    </recommendedName>
</protein>
<feature type="domain" description="Ycf2 N-terminal" evidence="1">
    <location>
        <begin position="49"/>
        <end position="88"/>
    </location>
</feature>
<dbReference type="InterPro" id="IPR056777">
    <property type="entry name" value="Ycf2_N"/>
</dbReference>
<dbReference type="EMBL" id="JAVYJV010000020">
    <property type="protein sequence ID" value="KAK4344032.1"/>
    <property type="molecule type" value="Genomic_DNA"/>
</dbReference>
<dbReference type="AlphaFoldDB" id="A0AAE1UUS1"/>
<proteinExistence type="predicted"/>
<gene>
    <name evidence="2" type="ORF">RND71_037126</name>
</gene>
<evidence type="ECO:0000259" key="1">
    <source>
        <dbReference type="Pfam" id="PF05695"/>
    </source>
</evidence>
<sequence length="102" mass="11789">MALNGLMNDKEPNWLKTDSGDLCLARKEVLELYRWKRSKTDRTRVSGFNEQIKEDIHLIADISGTPLTEGQIVTFERTYCQPLSNLHFFKYPNNLNKVGTSK</sequence>
<comment type="caution">
    <text evidence="2">The sequence shown here is derived from an EMBL/GenBank/DDBJ whole genome shotgun (WGS) entry which is preliminary data.</text>
</comment>
<dbReference type="Pfam" id="PF05695">
    <property type="entry name" value="Ycf2"/>
    <property type="match status" value="1"/>
</dbReference>
<accession>A0AAE1UUS1</accession>
<organism evidence="2 3">
    <name type="scientific">Anisodus tanguticus</name>
    <dbReference type="NCBI Taxonomy" id="243964"/>
    <lineage>
        <taxon>Eukaryota</taxon>
        <taxon>Viridiplantae</taxon>
        <taxon>Streptophyta</taxon>
        <taxon>Embryophyta</taxon>
        <taxon>Tracheophyta</taxon>
        <taxon>Spermatophyta</taxon>
        <taxon>Magnoliopsida</taxon>
        <taxon>eudicotyledons</taxon>
        <taxon>Gunneridae</taxon>
        <taxon>Pentapetalae</taxon>
        <taxon>asterids</taxon>
        <taxon>lamiids</taxon>
        <taxon>Solanales</taxon>
        <taxon>Solanaceae</taxon>
        <taxon>Solanoideae</taxon>
        <taxon>Hyoscyameae</taxon>
        <taxon>Anisodus</taxon>
    </lineage>
</organism>